<evidence type="ECO:0000256" key="4">
    <source>
        <dbReference type="ARBA" id="ARBA00025599"/>
    </source>
</evidence>
<evidence type="ECO:0000256" key="5">
    <source>
        <dbReference type="SAM" id="MobiDB-lite"/>
    </source>
</evidence>
<protein>
    <recommendedName>
        <fullName evidence="6">Exonuclease domain-containing protein</fullName>
    </recommendedName>
</protein>
<evidence type="ECO:0000256" key="2">
    <source>
        <dbReference type="ARBA" id="ARBA00022722"/>
    </source>
</evidence>
<accession>A0A6C0DT47</accession>
<dbReference type="InterPro" id="IPR036397">
    <property type="entry name" value="RNaseH_sf"/>
</dbReference>
<feature type="compositionally biased region" description="Basic residues" evidence="5">
    <location>
        <begin position="1"/>
        <end position="21"/>
    </location>
</feature>
<dbReference type="GO" id="GO:0003676">
    <property type="term" value="F:nucleic acid binding"/>
    <property type="evidence" value="ECO:0007669"/>
    <property type="project" value="InterPro"/>
</dbReference>
<dbReference type="PANTHER" id="PTHR12801">
    <property type="entry name" value="RNA EXONUCLEASE REXO1 / RECO3 FAMILY MEMBER-RELATED"/>
    <property type="match status" value="1"/>
</dbReference>
<feature type="region of interest" description="Disordered" evidence="5">
    <location>
        <begin position="1"/>
        <end position="25"/>
    </location>
</feature>
<sequence length="275" mass="30621">MKHKSTLKRGKRFRRHTRKKSAYGGMPTRLSASALPFTPAAAPMPEPVVDPRVASAVAIDCEMVGVGPKDLKGRTKSALAHVAIVDFDGNKIYNEYVIPEEAITNYRTTHSGITKNILENNNSKAKPFKDVKAEVHAILNGKVIVGHGLINDFEVLDYEPSPTTEVWDTTLIDEYMKEPEYPGARRKAKKLKELAAEIGNNIQKNVKNANGNPLKNENGNPLKEGHSPVEDARASMNLYRMSHSPPFPKAEYGNMAKNMHPIRYIYPKGYYPHSS</sequence>
<feature type="domain" description="Exonuclease" evidence="6">
    <location>
        <begin position="55"/>
        <end position="248"/>
    </location>
</feature>
<feature type="region of interest" description="Disordered" evidence="5">
    <location>
        <begin position="205"/>
        <end position="227"/>
    </location>
</feature>
<feature type="compositionally biased region" description="Polar residues" evidence="5">
    <location>
        <begin position="205"/>
        <end position="219"/>
    </location>
</feature>
<dbReference type="InterPro" id="IPR013520">
    <property type="entry name" value="Ribonucl_H"/>
</dbReference>
<keyword evidence="1" id="KW-0698">rRNA processing</keyword>
<evidence type="ECO:0000256" key="3">
    <source>
        <dbReference type="ARBA" id="ARBA00022801"/>
    </source>
</evidence>
<dbReference type="AlphaFoldDB" id="A0A6C0DT47"/>
<evidence type="ECO:0000259" key="6">
    <source>
        <dbReference type="SMART" id="SM00479"/>
    </source>
</evidence>
<dbReference type="InterPro" id="IPR047021">
    <property type="entry name" value="REXO1/3/4-like"/>
</dbReference>
<dbReference type="InterPro" id="IPR012337">
    <property type="entry name" value="RNaseH-like_sf"/>
</dbReference>
<dbReference type="GO" id="GO:0006364">
    <property type="term" value="P:rRNA processing"/>
    <property type="evidence" value="ECO:0007669"/>
    <property type="project" value="UniProtKB-KW"/>
</dbReference>
<dbReference type="Gene3D" id="3.30.420.10">
    <property type="entry name" value="Ribonuclease H-like superfamily/Ribonuclease H"/>
    <property type="match status" value="1"/>
</dbReference>
<proteinExistence type="predicted"/>
<dbReference type="EMBL" id="MN739677">
    <property type="protein sequence ID" value="QHT20126.1"/>
    <property type="molecule type" value="Genomic_DNA"/>
</dbReference>
<organism evidence="7">
    <name type="scientific">viral metagenome</name>
    <dbReference type="NCBI Taxonomy" id="1070528"/>
    <lineage>
        <taxon>unclassified sequences</taxon>
        <taxon>metagenomes</taxon>
        <taxon>organismal metagenomes</taxon>
    </lineage>
</organism>
<reference evidence="7" key="1">
    <citation type="journal article" date="2020" name="Nature">
        <title>Giant virus diversity and host interactions through global metagenomics.</title>
        <authorList>
            <person name="Schulz F."/>
            <person name="Roux S."/>
            <person name="Paez-Espino D."/>
            <person name="Jungbluth S."/>
            <person name="Walsh D.A."/>
            <person name="Denef V.J."/>
            <person name="McMahon K.D."/>
            <person name="Konstantinidis K.T."/>
            <person name="Eloe-Fadrosh E.A."/>
            <person name="Kyrpides N.C."/>
            <person name="Woyke T."/>
        </authorList>
    </citation>
    <scope>NUCLEOTIDE SEQUENCE</scope>
    <source>
        <strain evidence="7">GVMAG-M-3300023174-60</strain>
    </source>
</reference>
<dbReference type="GO" id="GO:0005634">
    <property type="term" value="C:nucleus"/>
    <property type="evidence" value="ECO:0007669"/>
    <property type="project" value="TreeGrafter"/>
</dbReference>
<name>A0A6C0DT47_9ZZZZ</name>
<dbReference type="Pfam" id="PF00929">
    <property type="entry name" value="RNase_T"/>
    <property type="match status" value="1"/>
</dbReference>
<keyword evidence="2" id="KW-0540">Nuclease</keyword>
<evidence type="ECO:0000256" key="1">
    <source>
        <dbReference type="ARBA" id="ARBA00022552"/>
    </source>
</evidence>
<comment type="function">
    <text evidence="4">Exoribonuclease involved in ribosome biosynthesis. Involved in the processing of ITS1, the internal transcribed spacer localized between the 18S and 5.8S rRNAs.</text>
</comment>
<dbReference type="SMART" id="SM00479">
    <property type="entry name" value="EXOIII"/>
    <property type="match status" value="1"/>
</dbReference>
<evidence type="ECO:0000313" key="7">
    <source>
        <dbReference type="EMBL" id="QHT20126.1"/>
    </source>
</evidence>
<dbReference type="PANTHER" id="PTHR12801:SF45">
    <property type="entry name" value="RNA EXONUCLEASE 4"/>
    <property type="match status" value="1"/>
</dbReference>
<dbReference type="GO" id="GO:0004527">
    <property type="term" value="F:exonuclease activity"/>
    <property type="evidence" value="ECO:0007669"/>
    <property type="project" value="InterPro"/>
</dbReference>
<keyword evidence="3" id="KW-0378">Hydrolase</keyword>
<dbReference type="SUPFAM" id="SSF53098">
    <property type="entry name" value="Ribonuclease H-like"/>
    <property type="match status" value="1"/>
</dbReference>